<keyword evidence="3" id="KW-0223">Dioxygenase</keyword>
<keyword evidence="2" id="KW-0408">Iron</keyword>
<comment type="caution">
    <text evidence="3">The sequence shown here is derived from an EMBL/GenBank/DDBJ whole genome shotgun (WGS) entry which is preliminary data.</text>
</comment>
<gene>
    <name evidence="3" type="ORF">QNM18_25345</name>
</gene>
<protein>
    <submittedName>
        <fullName evidence="3">Phytanoyl-CoA dioxygenase family protein</fullName>
    </submittedName>
</protein>
<name>A0ABT7ETS6_9GAMM</name>
<dbReference type="GO" id="GO:0051213">
    <property type="term" value="F:dioxygenase activity"/>
    <property type="evidence" value="ECO:0007669"/>
    <property type="project" value="UniProtKB-KW"/>
</dbReference>
<dbReference type="InterPro" id="IPR008775">
    <property type="entry name" value="Phytyl_CoA_dOase-like"/>
</dbReference>
<reference evidence="3 4" key="1">
    <citation type="submission" date="2023-05" db="EMBL/GenBank/DDBJ databases">
        <title>Pseudoalteromonas ardens sp. nov., Pseudoalteromonas obscura sp. nov., and Pseudoalteromonas umbrosa sp. nov., isolated from the coral Montipora capitata.</title>
        <authorList>
            <person name="Thomas E.M."/>
            <person name="Smith E.M."/>
            <person name="Papke E."/>
            <person name="Shlafstein M.D."/>
            <person name="Oline D.K."/>
            <person name="Videau P."/>
            <person name="Saw J.H."/>
            <person name="Strangman W.K."/>
            <person name="Ushijima B."/>
        </authorList>
    </citation>
    <scope>NUCLEOTIDE SEQUENCE [LARGE SCALE GENOMIC DNA]</scope>
    <source>
        <strain evidence="3 4">P94</strain>
    </source>
</reference>
<dbReference type="RefSeq" id="WP_211013240.1">
    <property type="nucleotide sequence ID" value="NZ_JASJUT010000017.1"/>
</dbReference>
<organism evidence="3 4">
    <name type="scientific">Pseudoalteromonas obscura</name>
    <dbReference type="NCBI Taxonomy" id="3048491"/>
    <lineage>
        <taxon>Bacteria</taxon>
        <taxon>Pseudomonadati</taxon>
        <taxon>Pseudomonadota</taxon>
        <taxon>Gammaproteobacteria</taxon>
        <taxon>Alteromonadales</taxon>
        <taxon>Pseudoalteromonadaceae</taxon>
        <taxon>Pseudoalteromonas</taxon>
    </lineage>
</organism>
<dbReference type="SUPFAM" id="SSF51197">
    <property type="entry name" value="Clavaminate synthase-like"/>
    <property type="match status" value="1"/>
</dbReference>
<keyword evidence="4" id="KW-1185">Reference proteome</keyword>
<keyword evidence="1" id="KW-0479">Metal-binding</keyword>
<dbReference type="PANTHER" id="PTHR20883:SF15">
    <property type="entry name" value="PHYTANOYL-COA DIOXYGENASE DOMAIN-CONTAINING PROTEIN 1"/>
    <property type="match status" value="1"/>
</dbReference>
<evidence type="ECO:0000256" key="1">
    <source>
        <dbReference type="ARBA" id="ARBA00022723"/>
    </source>
</evidence>
<evidence type="ECO:0000313" key="4">
    <source>
        <dbReference type="Proteomes" id="UP001231915"/>
    </source>
</evidence>
<sequence length="264" mass="29761">MDSLQSFDDNAPIERVITALLKDGAVILEKLISDDEAEQLKAEIEPAYDAFHGKANSKFYGFKTRRALRLFEYSNKAIEVCSHPRVLEIADNILLPHCDYYQIDKSVGIEIFPGEDKQAIHRDDVQYPIQMQGMNLMFSCLVALDEFTHDNGATLVVKNNRSIHNEPTYDQACSAVMSKGSAVVYLGSTYHGGGSNDSLHSRSALATMYSLGWLRQAENPYLSLAPETVEKLPLRTKQLLGYRQFGKYLGHYPRDPERRYPGGY</sequence>
<dbReference type="PANTHER" id="PTHR20883">
    <property type="entry name" value="PHYTANOYL-COA DIOXYGENASE DOMAIN CONTAINING 1"/>
    <property type="match status" value="1"/>
</dbReference>
<evidence type="ECO:0000256" key="2">
    <source>
        <dbReference type="ARBA" id="ARBA00023004"/>
    </source>
</evidence>
<dbReference type="Proteomes" id="UP001231915">
    <property type="component" value="Unassembled WGS sequence"/>
</dbReference>
<keyword evidence="3" id="KW-0560">Oxidoreductase</keyword>
<dbReference type="Pfam" id="PF05721">
    <property type="entry name" value="PhyH"/>
    <property type="match status" value="1"/>
</dbReference>
<accession>A0ABT7ETS6</accession>
<evidence type="ECO:0000313" key="3">
    <source>
        <dbReference type="EMBL" id="MDK2598385.1"/>
    </source>
</evidence>
<dbReference type="Gene3D" id="2.60.120.620">
    <property type="entry name" value="q2cbj1_9rhob like domain"/>
    <property type="match status" value="1"/>
</dbReference>
<dbReference type="EMBL" id="JASJUT010000017">
    <property type="protein sequence ID" value="MDK2598385.1"/>
    <property type="molecule type" value="Genomic_DNA"/>
</dbReference>
<proteinExistence type="predicted"/>